<reference evidence="4" key="1">
    <citation type="submission" date="2023-07" db="EMBL/GenBank/DDBJ databases">
        <authorList>
            <consortium name="AG Swart"/>
            <person name="Singh M."/>
            <person name="Singh A."/>
            <person name="Seah K."/>
            <person name="Emmerich C."/>
        </authorList>
    </citation>
    <scope>NUCLEOTIDE SEQUENCE</scope>
    <source>
        <strain evidence="4">DP1</strain>
    </source>
</reference>
<dbReference type="Pfam" id="PF12895">
    <property type="entry name" value="ANAPC3"/>
    <property type="match status" value="1"/>
</dbReference>
<keyword evidence="2" id="KW-0802">TPR repeat</keyword>
<dbReference type="GO" id="GO:0060271">
    <property type="term" value="P:cilium assembly"/>
    <property type="evidence" value="ECO:0007669"/>
    <property type="project" value="TreeGrafter"/>
</dbReference>
<dbReference type="GO" id="GO:0006396">
    <property type="term" value="P:RNA processing"/>
    <property type="evidence" value="ECO:0007669"/>
    <property type="project" value="InterPro"/>
</dbReference>
<feature type="compositionally biased region" description="Basic and acidic residues" evidence="3">
    <location>
        <begin position="167"/>
        <end position="194"/>
    </location>
</feature>
<feature type="compositionally biased region" description="Basic and acidic residues" evidence="3">
    <location>
        <begin position="128"/>
        <end position="144"/>
    </location>
</feature>
<dbReference type="GO" id="GO:0031514">
    <property type="term" value="C:motile cilium"/>
    <property type="evidence" value="ECO:0007669"/>
    <property type="project" value="TreeGrafter"/>
</dbReference>
<feature type="compositionally biased region" description="Basic and acidic residues" evidence="3">
    <location>
        <begin position="91"/>
        <end position="121"/>
    </location>
</feature>
<feature type="compositionally biased region" description="Basic and acidic residues" evidence="3">
    <location>
        <begin position="65"/>
        <end position="81"/>
    </location>
</feature>
<feature type="compositionally biased region" description="Acidic residues" evidence="3">
    <location>
        <begin position="150"/>
        <end position="166"/>
    </location>
</feature>
<dbReference type="SUPFAM" id="SSF48452">
    <property type="entry name" value="TPR-like"/>
    <property type="match status" value="1"/>
</dbReference>
<feature type="region of interest" description="Disordered" evidence="3">
    <location>
        <begin position="218"/>
        <end position="247"/>
    </location>
</feature>
<dbReference type="InterPro" id="IPR011990">
    <property type="entry name" value="TPR-like_helical_dom_sf"/>
</dbReference>
<dbReference type="PANTHER" id="PTHR44314:SF1">
    <property type="entry name" value="CILIA- AND FLAGELLA-ASSOCIATED PROTEIN 70"/>
    <property type="match status" value="1"/>
</dbReference>
<name>A0AAD2D4Y6_EUPCR</name>
<dbReference type="InterPro" id="IPR052628">
    <property type="entry name" value="CFAP70"/>
</dbReference>
<evidence type="ECO:0000256" key="3">
    <source>
        <dbReference type="SAM" id="MobiDB-lite"/>
    </source>
</evidence>
<feature type="region of interest" description="Disordered" evidence="3">
    <location>
        <begin position="275"/>
        <end position="298"/>
    </location>
</feature>
<dbReference type="SMART" id="SM00386">
    <property type="entry name" value="HAT"/>
    <property type="match status" value="4"/>
</dbReference>
<proteinExistence type="predicted"/>
<gene>
    <name evidence="4" type="ORF">ECRASSUSDP1_LOCUS22773</name>
</gene>
<dbReference type="GO" id="GO:0070062">
    <property type="term" value="C:extracellular exosome"/>
    <property type="evidence" value="ECO:0007669"/>
    <property type="project" value="TreeGrafter"/>
</dbReference>
<dbReference type="SMART" id="SM00028">
    <property type="entry name" value="TPR"/>
    <property type="match status" value="5"/>
</dbReference>
<comment type="caution">
    <text evidence="4">The sequence shown here is derived from an EMBL/GenBank/DDBJ whole genome shotgun (WGS) entry which is preliminary data.</text>
</comment>
<dbReference type="AlphaFoldDB" id="A0AAD2D4Y6"/>
<evidence type="ECO:0000313" key="5">
    <source>
        <dbReference type="Proteomes" id="UP001295684"/>
    </source>
</evidence>
<dbReference type="PANTHER" id="PTHR44314">
    <property type="entry name" value="CILIA- AND FLAGELLA-ASSOCIATED PROTEIN 70"/>
    <property type="match status" value="1"/>
</dbReference>
<dbReference type="GO" id="GO:0003341">
    <property type="term" value="P:cilium movement"/>
    <property type="evidence" value="ECO:0007669"/>
    <property type="project" value="TreeGrafter"/>
</dbReference>
<evidence type="ECO:0000256" key="2">
    <source>
        <dbReference type="ARBA" id="ARBA00022803"/>
    </source>
</evidence>
<dbReference type="Gene3D" id="1.25.40.10">
    <property type="entry name" value="Tetratricopeptide repeat domain"/>
    <property type="match status" value="2"/>
</dbReference>
<feature type="region of interest" description="Disordered" evidence="3">
    <location>
        <begin position="63"/>
        <end position="194"/>
    </location>
</feature>
<keyword evidence="5" id="KW-1185">Reference proteome</keyword>
<evidence type="ECO:0000313" key="4">
    <source>
        <dbReference type="EMBL" id="CAI2381319.1"/>
    </source>
</evidence>
<dbReference type="Proteomes" id="UP001295684">
    <property type="component" value="Unassembled WGS sequence"/>
</dbReference>
<dbReference type="InterPro" id="IPR019734">
    <property type="entry name" value="TPR_rpt"/>
</dbReference>
<evidence type="ECO:0000256" key="1">
    <source>
        <dbReference type="ARBA" id="ARBA00022737"/>
    </source>
</evidence>
<keyword evidence="1" id="KW-0677">Repeat</keyword>
<dbReference type="InterPro" id="IPR003107">
    <property type="entry name" value="HAT"/>
</dbReference>
<sequence length="993" mass="115151">MQEETEQQVLQRVVEDKKQLDFTLTVKGVFALPQEWKDQIADEAQPSFEYEVCTLGMAIKGGKVIPRELTEQEKEEAEANAKTKGKAPPKAKKEEDISPEEQERLDKEREQREEQEKKLQEEWDALDEETKFYRTHEDPSKEPSIRFQIEVEDKEDPPAQNDEEPKEEGKEDQHEEEAEPKTHMEDISVTETKKADALAELEECVRSEEGCWIYFNKVLPKEDDEAQDPKKKAKGKGAPAEEAKPTFGRAWLDLTNFKEPGETKVSTKIFLETAEAPKPKVEEGEGDQEPAPEANEGEELKAELVKVFEEPRTYMILEVEISEPFVPTAEDFVIQALPHDLIKPKVAAKPPKDPEGDFRKQLSLAIESVNKEYLGMFEEDLRREGIGGCTDETFEARKEQFLYDFNTSGKYHTMKEKLKKSIVRIVRDTYNKKKSFKGLKMDDRDHFYSTMYSHLVSQIQICLSGMVSSRKDILHENVLVRDRQLSEKEVEILINLKTKETEDEKLARLAQEYEEQGNLEKAHRYIEERIKNQPDSIDLWRSYGLFMIRNYCDLTKAEECIREAINLCDENDDDIFLVYGALMVQLKEKEKALIFLKKVGQEEDNPQSYIRAQLLMSLLYHNLEDEDMKAKHFSLASRMHLREKGELAHKNTLKESPPEPSTSDFQRVLPTLNEEQTDELYIDLIESTLIPEGINELANGVISVLSDEDSPKVTLLKAKILFGERKFEEALEIIEEYLDENKFDVAAIRLFADTYYELQKYEESEKAYLRAVRRGDKDPAVKKKLGLIYIHLKKWREALTVFTEYCNEIDPKCAYAWRYLGMSGWKLRVIDGADSAFYFSNLLDNTNPDTWGLLTVICLITGVAQNRAFQTYQKAIRLGLDNSEVFSELAYLLTKTERTHRDAEYCFDKALKLDPAQEDLWLKYAEFSELKGDLVKTMSCYENALKYIKGEVKERETNEKLDKIRDKHDLQKKSMLIQMRNEAHELNRVGTHC</sequence>
<accession>A0AAD2D4Y6</accession>
<protein>
    <submittedName>
        <fullName evidence="4">Uncharacterized protein</fullName>
    </submittedName>
</protein>
<dbReference type="EMBL" id="CAMPGE010023369">
    <property type="protein sequence ID" value="CAI2381319.1"/>
    <property type="molecule type" value="Genomic_DNA"/>
</dbReference>
<organism evidence="4 5">
    <name type="scientific">Euplotes crassus</name>
    <dbReference type="NCBI Taxonomy" id="5936"/>
    <lineage>
        <taxon>Eukaryota</taxon>
        <taxon>Sar</taxon>
        <taxon>Alveolata</taxon>
        <taxon>Ciliophora</taxon>
        <taxon>Intramacronucleata</taxon>
        <taxon>Spirotrichea</taxon>
        <taxon>Hypotrichia</taxon>
        <taxon>Euplotida</taxon>
        <taxon>Euplotidae</taxon>
        <taxon>Moneuplotes</taxon>
    </lineage>
</organism>